<evidence type="ECO:0000256" key="1">
    <source>
        <dbReference type="SAM" id="MobiDB-lite"/>
    </source>
</evidence>
<name>A0A0B2XG35_METRA</name>
<protein>
    <submittedName>
        <fullName evidence="2">Uncharacterized protein</fullName>
    </submittedName>
</protein>
<comment type="caution">
    <text evidence="2">The sequence shown here is derived from an EMBL/GenBank/DDBJ whole genome shotgun (WGS) entry which is preliminary data.</text>
</comment>
<organism evidence="2 3">
    <name type="scientific">Metarhizium robertsii (strain ARSEF 23 / ATCC MYA-3075)</name>
    <name type="common">Metarhizium anisopliae (strain ARSEF 23)</name>
    <dbReference type="NCBI Taxonomy" id="655844"/>
    <lineage>
        <taxon>Eukaryota</taxon>
        <taxon>Fungi</taxon>
        <taxon>Dikarya</taxon>
        <taxon>Ascomycota</taxon>
        <taxon>Pezizomycotina</taxon>
        <taxon>Sordariomycetes</taxon>
        <taxon>Hypocreomycetidae</taxon>
        <taxon>Hypocreales</taxon>
        <taxon>Clavicipitaceae</taxon>
        <taxon>Metarhizium</taxon>
    </lineage>
</organism>
<evidence type="ECO:0000313" key="2">
    <source>
        <dbReference type="EMBL" id="KHO10911.1"/>
    </source>
</evidence>
<dbReference type="Proteomes" id="UP000002498">
    <property type="component" value="Unassembled WGS sequence"/>
</dbReference>
<accession>A0A0B2XG35</accession>
<sequence>MTTFFHIPRLLGVSSAYADLARGCFSVEASRTSIKYQTPAAVAETAQCQAARATAPLANECPAIAASTSVDLGPFIGIRWLWGRRGRGGQDASDWIAEESGAGTRQTPARPAPAYKRTRRDGELQFVRSSTRRAGVGACMMQASKGTSVGSQKRQPSDMLCSRRRPGHQPGLLCHQRRPFSNYLPSIACRLSGYLFLRVLLDLPRASLPPPPGARRIRLELYTYQHDVCMVPVAPFLPNLPTCLRTVCTYTCVK</sequence>
<dbReference type="RefSeq" id="XP_011411744.1">
    <property type="nucleotide sequence ID" value="XM_011413442.1"/>
</dbReference>
<keyword evidence="3" id="KW-1185">Reference proteome</keyword>
<dbReference type="AlphaFoldDB" id="A0A0B2XG35"/>
<feature type="region of interest" description="Disordered" evidence="1">
    <location>
        <begin position="98"/>
        <end position="127"/>
    </location>
</feature>
<dbReference type="EMBL" id="ADNJ02000008">
    <property type="protein sequence ID" value="KHO10911.1"/>
    <property type="molecule type" value="Genomic_DNA"/>
</dbReference>
<reference evidence="2 3" key="1">
    <citation type="journal article" date="2011" name="PLoS Genet.">
        <title>Genome sequencing and comparative transcriptomics of the model entomopathogenic fungi Metarhizium anisopliae and M. acridum.</title>
        <authorList>
            <person name="Gao Q."/>
            <person name="Jin K."/>
            <person name="Ying S.H."/>
            <person name="Zhang Y."/>
            <person name="Xiao G."/>
            <person name="Shang Y."/>
            <person name="Duan Z."/>
            <person name="Hu X."/>
            <person name="Xie X.Q."/>
            <person name="Zhou G."/>
            <person name="Peng G."/>
            <person name="Luo Z."/>
            <person name="Huang W."/>
            <person name="Wang B."/>
            <person name="Fang W."/>
            <person name="Wang S."/>
            <person name="Zhong Y."/>
            <person name="Ma L.J."/>
            <person name="St Leger R.J."/>
            <person name="Zhao G.P."/>
            <person name="Pei Y."/>
            <person name="Feng M.G."/>
            <person name="Xia Y."/>
            <person name="Wang C."/>
        </authorList>
    </citation>
    <scope>NUCLEOTIDE SEQUENCE [LARGE SCALE GENOMIC DNA]</scope>
    <source>
        <strain evidence="3">ARSEF 23 / ATCC MYA-3075</strain>
    </source>
</reference>
<dbReference type="GeneID" id="23632896"/>
<dbReference type="HOGENOM" id="CLU_1094519_0_0_1"/>
<dbReference type="KEGG" id="maj:MAA_11448"/>
<evidence type="ECO:0000313" key="3">
    <source>
        <dbReference type="Proteomes" id="UP000002498"/>
    </source>
</evidence>
<proteinExistence type="predicted"/>
<reference evidence="2 3" key="2">
    <citation type="journal article" date="2014" name="Proc. Natl. Acad. Sci. U.S.A.">
        <title>Trajectory and genomic determinants of fungal-pathogen speciation and host adaptation.</title>
        <authorList>
            <person name="Hu X."/>
            <person name="Xiao G."/>
            <person name="Zheng P."/>
            <person name="Shang Y."/>
            <person name="Su Y."/>
            <person name="Zhang X."/>
            <person name="Liu X."/>
            <person name="Zhan S."/>
            <person name="St Leger R.J."/>
            <person name="Wang C."/>
        </authorList>
    </citation>
    <scope>GENOME REANNOTATION</scope>
    <source>
        <strain evidence="3">ARSEF 23 / ATCC MYA-3075</strain>
    </source>
</reference>
<gene>
    <name evidence="2" type="ORF">MAA_11448</name>
</gene>